<reference evidence="2" key="1">
    <citation type="submission" date="2022-11" db="EMBL/GenBank/DDBJ databases">
        <authorList>
            <person name="Kikuchi T."/>
        </authorList>
    </citation>
    <scope>NUCLEOTIDE SEQUENCE</scope>
    <source>
        <strain evidence="2">PS1010</strain>
    </source>
</reference>
<keyword evidence="1" id="KW-0560">Oxidoreductase</keyword>
<sequence>MSRFAGKVAIVTGSSSGIGRATAILLGKDGAKVTITGRNQKRLEETAQTLTKSGVEVNIVAGDITKSECQDTLVESTLKKFGKIDILVNNAGASFADPDPTKTGINTGVDILQKTLDVNVLSVVQLIQKCKPHLIKSQGEIVNVSTIASQKTSVIHLTYYGMAKAAIDQLTRCTSLELIEHGVRMNSVSPGFIDTPFLNAGGLDETSAKKVAEYYASNRDCIPSGRAGTSEDVAKCIAFLADREASSYIVGQSIVIDGGASLVVTMASQKLAKMLG</sequence>
<dbReference type="Proteomes" id="UP001152747">
    <property type="component" value="Unassembled WGS sequence"/>
</dbReference>
<dbReference type="SUPFAM" id="SSF51735">
    <property type="entry name" value="NAD(P)-binding Rossmann-fold domains"/>
    <property type="match status" value="1"/>
</dbReference>
<dbReference type="InterPro" id="IPR036291">
    <property type="entry name" value="NAD(P)-bd_dom_sf"/>
</dbReference>
<evidence type="ECO:0000313" key="3">
    <source>
        <dbReference type="Proteomes" id="UP001152747"/>
    </source>
</evidence>
<evidence type="ECO:0000256" key="1">
    <source>
        <dbReference type="ARBA" id="ARBA00023002"/>
    </source>
</evidence>
<protein>
    <submittedName>
        <fullName evidence="2">Uncharacterized protein</fullName>
    </submittedName>
</protein>
<dbReference type="PRINTS" id="PR00081">
    <property type="entry name" value="GDHRDH"/>
</dbReference>
<comment type="caution">
    <text evidence="2">The sequence shown here is derived from an EMBL/GenBank/DDBJ whole genome shotgun (WGS) entry which is preliminary data.</text>
</comment>
<dbReference type="EMBL" id="CANHGI010000005">
    <property type="protein sequence ID" value="CAI5451840.1"/>
    <property type="molecule type" value="Genomic_DNA"/>
</dbReference>
<dbReference type="Gene3D" id="3.40.50.720">
    <property type="entry name" value="NAD(P)-binding Rossmann-like Domain"/>
    <property type="match status" value="1"/>
</dbReference>
<dbReference type="PANTHER" id="PTHR44115:SF11">
    <property type="entry name" value="DEHYDROGENASES, SHORT CHAIN"/>
    <property type="match status" value="1"/>
</dbReference>
<dbReference type="OrthoDB" id="47007at2759"/>
<dbReference type="InterPro" id="IPR002347">
    <property type="entry name" value="SDR_fam"/>
</dbReference>
<dbReference type="PROSITE" id="PS00061">
    <property type="entry name" value="ADH_SHORT"/>
    <property type="match status" value="1"/>
</dbReference>
<keyword evidence="3" id="KW-1185">Reference proteome</keyword>
<gene>
    <name evidence="2" type="ORF">CAMP_LOCUS14477</name>
</gene>
<dbReference type="PRINTS" id="PR00080">
    <property type="entry name" value="SDRFAMILY"/>
</dbReference>
<dbReference type="GO" id="GO:0016491">
    <property type="term" value="F:oxidoreductase activity"/>
    <property type="evidence" value="ECO:0007669"/>
    <property type="project" value="UniProtKB-KW"/>
</dbReference>
<evidence type="ECO:0000313" key="2">
    <source>
        <dbReference type="EMBL" id="CAI5451840.1"/>
    </source>
</evidence>
<dbReference type="InterPro" id="IPR020904">
    <property type="entry name" value="Sc_DH/Rdtase_CS"/>
</dbReference>
<proteinExistence type="predicted"/>
<accession>A0A9P1N5C7</accession>
<dbReference type="AlphaFoldDB" id="A0A9P1N5C7"/>
<dbReference type="PANTHER" id="PTHR44115">
    <property type="entry name" value="PROTEIN CBG09704"/>
    <property type="match status" value="1"/>
</dbReference>
<dbReference type="FunFam" id="3.40.50.720:FF:000084">
    <property type="entry name" value="Short-chain dehydrogenase reductase"/>
    <property type="match status" value="1"/>
</dbReference>
<dbReference type="Pfam" id="PF13561">
    <property type="entry name" value="adh_short_C2"/>
    <property type="match status" value="1"/>
</dbReference>
<organism evidence="2 3">
    <name type="scientific">Caenorhabditis angaria</name>
    <dbReference type="NCBI Taxonomy" id="860376"/>
    <lineage>
        <taxon>Eukaryota</taxon>
        <taxon>Metazoa</taxon>
        <taxon>Ecdysozoa</taxon>
        <taxon>Nematoda</taxon>
        <taxon>Chromadorea</taxon>
        <taxon>Rhabditida</taxon>
        <taxon>Rhabditina</taxon>
        <taxon>Rhabditomorpha</taxon>
        <taxon>Rhabditoidea</taxon>
        <taxon>Rhabditidae</taxon>
        <taxon>Peloderinae</taxon>
        <taxon>Caenorhabditis</taxon>
    </lineage>
</organism>
<name>A0A9P1N5C7_9PELO</name>